<reference evidence="1" key="1">
    <citation type="submission" date="2021-08" db="EMBL/GenBank/DDBJ databases">
        <title>The first chromosome-level gecko genome reveals the dynamic sex chromosomes of Neotropical dwarf geckos (Sphaerodactylidae: Sphaerodactylus).</title>
        <authorList>
            <person name="Pinto B.J."/>
            <person name="Keating S.E."/>
            <person name="Gamble T."/>
        </authorList>
    </citation>
    <scope>NUCLEOTIDE SEQUENCE</scope>
    <source>
        <strain evidence="1">TG3544</strain>
    </source>
</reference>
<name>A0ACB8E8K0_9SAUR</name>
<gene>
    <name evidence="1" type="ORF">K3G42_019762</name>
</gene>
<sequence>MGNAPLCQACHTGKGVNVQGNIQDVEKFTDYYGCNSEDSKEPEAVTDSTIQEGSCTRDGPATVQLSCLPEVCYAVADSRTAEQKATLWTWNNSVVALAWTRVGADSDCG</sequence>
<organism evidence="1 2">
    <name type="scientific">Sphaerodactylus townsendi</name>
    <dbReference type="NCBI Taxonomy" id="933632"/>
    <lineage>
        <taxon>Eukaryota</taxon>
        <taxon>Metazoa</taxon>
        <taxon>Chordata</taxon>
        <taxon>Craniata</taxon>
        <taxon>Vertebrata</taxon>
        <taxon>Euteleostomi</taxon>
        <taxon>Lepidosauria</taxon>
        <taxon>Squamata</taxon>
        <taxon>Bifurcata</taxon>
        <taxon>Gekkota</taxon>
        <taxon>Sphaerodactylidae</taxon>
        <taxon>Sphaerodactylus</taxon>
    </lineage>
</organism>
<keyword evidence="2" id="KW-1185">Reference proteome</keyword>
<dbReference type="EMBL" id="CM037623">
    <property type="protein sequence ID" value="KAH7988633.1"/>
    <property type="molecule type" value="Genomic_DNA"/>
</dbReference>
<proteinExistence type="predicted"/>
<dbReference type="Proteomes" id="UP000827872">
    <property type="component" value="Linkage Group LG10"/>
</dbReference>
<accession>A0ACB8E8K0</accession>
<protein>
    <submittedName>
        <fullName evidence="1">Uncharacterized protein</fullName>
    </submittedName>
</protein>
<evidence type="ECO:0000313" key="2">
    <source>
        <dbReference type="Proteomes" id="UP000827872"/>
    </source>
</evidence>
<comment type="caution">
    <text evidence="1">The sequence shown here is derived from an EMBL/GenBank/DDBJ whole genome shotgun (WGS) entry which is preliminary data.</text>
</comment>
<evidence type="ECO:0000313" key="1">
    <source>
        <dbReference type="EMBL" id="KAH7988633.1"/>
    </source>
</evidence>